<protein>
    <submittedName>
        <fullName evidence="2">Signal peptidase I</fullName>
    </submittedName>
</protein>
<reference evidence="2 3" key="1">
    <citation type="submission" date="2019-03" db="EMBL/GenBank/DDBJ databases">
        <authorList>
            <person name="Kim M.K.M."/>
        </authorList>
    </citation>
    <scope>NUCLEOTIDE SEQUENCE [LARGE SCALE GENOMIC DNA]</scope>
    <source>
        <strain evidence="2 3">18JY15-6</strain>
    </source>
</reference>
<dbReference type="GO" id="GO:0004252">
    <property type="term" value="F:serine-type endopeptidase activity"/>
    <property type="evidence" value="ECO:0007669"/>
    <property type="project" value="InterPro"/>
</dbReference>
<dbReference type="InterPro" id="IPR036286">
    <property type="entry name" value="LexA/Signal_pep-like_sf"/>
</dbReference>
<accession>A0A4R1CGH4</accession>
<sequence>MTKALRRPAAWLGAVVLLLELAAGLFLVAPALLGYDRYVITGGSMTGTIDKYSIVFEREVPVGDLEVGDIITYLPPADSGTHSLVTHRIIALGTSPDGLQVLRTQGDANPDPDPWKFELVRPTVNRVAWHVPYAGRPLIALADPRVRRFVVGLPAAVVALFAAWELVGAVRRSRSGDGTDAPLPHATT</sequence>
<feature type="transmembrane region" description="Helical" evidence="1">
    <location>
        <begin position="12"/>
        <end position="35"/>
    </location>
</feature>
<dbReference type="GO" id="GO:0006465">
    <property type="term" value="P:signal peptide processing"/>
    <property type="evidence" value="ECO:0007669"/>
    <property type="project" value="InterPro"/>
</dbReference>
<keyword evidence="1" id="KW-1133">Transmembrane helix</keyword>
<name>A0A4R1CGH4_9ACTN</name>
<evidence type="ECO:0000256" key="1">
    <source>
        <dbReference type="SAM" id="Phobius"/>
    </source>
</evidence>
<dbReference type="SUPFAM" id="SSF51306">
    <property type="entry name" value="LexA/Signal peptidase"/>
    <property type="match status" value="1"/>
</dbReference>
<keyword evidence="1" id="KW-0472">Membrane</keyword>
<gene>
    <name evidence="2" type="ORF">EPD65_04390</name>
</gene>
<evidence type="ECO:0000313" key="3">
    <source>
        <dbReference type="Proteomes" id="UP000295453"/>
    </source>
</evidence>
<dbReference type="Proteomes" id="UP000295453">
    <property type="component" value="Unassembled WGS sequence"/>
</dbReference>
<dbReference type="RefSeq" id="WP_131581943.1">
    <property type="nucleotide sequence ID" value="NZ_SJZJ01000004.1"/>
</dbReference>
<dbReference type="InterPro" id="IPR019533">
    <property type="entry name" value="Peptidase_S26"/>
</dbReference>
<dbReference type="AlphaFoldDB" id="A0A4R1CGH4"/>
<keyword evidence="3" id="KW-1185">Reference proteome</keyword>
<feature type="transmembrane region" description="Helical" evidence="1">
    <location>
        <begin position="149"/>
        <end position="167"/>
    </location>
</feature>
<dbReference type="OrthoDB" id="4315104at2"/>
<evidence type="ECO:0000313" key="2">
    <source>
        <dbReference type="EMBL" id="TCJ30443.1"/>
    </source>
</evidence>
<organism evidence="2 3">
    <name type="scientific">Nocardioides jejuensis</name>
    <dbReference type="NCBI Taxonomy" id="2502782"/>
    <lineage>
        <taxon>Bacteria</taxon>
        <taxon>Bacillati</taxon>
        <taxon>Actinomycetota</taxon>
        <taxon>Actinomycetes</taxon>
        <taxon>Propionibacteriales</taxon>
        <taxon>Nocardioidaceae</taxon>
        <taxon>Nocardioides</taxon>
    </lineage>
</organism>
<dbReference type="CDD" id="cd06530">
    <property type="entry name" value="S26_SPase_I"/>
    <property type="match status" value="1"/>
</dbReference>
<proteinExistence type="predicted"/>
<keyword evidence="1" id="KW-0812">Transmembrane</keyword>
<dbReference type="EMBL" id="SJZJ01000004">
    <property type="protein sequence ID" value="TCJ30443.1"/>
    <property type="molecule type" value="Genomic_DNA"/>
</dbReference>
<comment type="caution">
    <text evidence="2">The sequence shown here is derived from an EMBL/GenBank/DDBJ whole genome shotgun (WGS) entry which is preliminary data.</text>
</comment>